<dbReference type="STRING" id="870242.cpu_16590"/>
<comment type="caution">
    <text evidence="3">The sequence shown here is derived from an EMBL/GenBank/DDBJ whole genome shotgun (WGS) entry which is preliminary data.</text>
</comment>
<keyword evidence="1" id="KW-0378">Hydrolase</keyword>
<dbReference type="Gene3D" id="3.60.40.10">
    <property type="entry name" value="PPM-type phosphatase domain"/>
    <property type="match status" value="1"/>
</dbReference>
<dbReference type="PANTHER" id="PTHR43156">
    <property type="entry name" value="STAGE II SPORULATION PROTEIN E-RELATED"/>
    <property type="match status" value="1"/>
</dbReference>
<dbReference type="AlphaFoldDB" id="A0A1L8CWC0"/>
<evidence type="ECO:0000259" key="2">
    <source>
        <dbReference type="Pfam" id="PF07228"/>
    </source>
</evidence>
<dbReference type="InterPro" id="IPR036457">
    <property type="entry name" value="PPM-type-like_dom_sf"/>
</dbReference>
<keyword evidence="4" id="KW-1185">Reference proteome</keyword>
<evidence type="ECO:0000256" key="1">
    <source>
        <dbReference type="ARBA" id="ARBA00022801"/>
    </source>
</evidence>
<dbReference type="GO" id="GO:0016791">
    <property type="term" value="F:phosphatase activity"/>
    <property type="evidence" value="ECO:0007669"/>
    <property type="project" value="TreeGrafter"/>
</dbReference>
<dbReference type="InterPro" id="IPR001932">
    <property type="entry name" value="PPM-type_phosphatase-like_dom"/>
</dbReference>
<dbReference type="PANTHER" id="PTHR43156:SF2">
    <property type="entry name" value="STAGE II SPORULATION PROTEIN E"/>
    <property type="match status" value="1"/>
</dbReference>
<sequence>MDNADYVFFYTDGIVEARNEKGEAFRLERLRQILVQYADSPATEIENQVLQRVKDFTKNLPQKDDITMVVLKVVDEHKSQAAI</sequence>
<dbReference type="Pfam" id="PF07228">
    <property type="entry name" value="SpoIIE"/>
    <property type="match status" value="1"/>
</dbReference>
<dbReference type="InterPro" id="IPR052016">
    <property type="entry name" value="Bact_Sigma-Reg"/>
</dbReference>
<evidence type="ECO:0000313" key="4">
    <source>
        <dbReference type="Proteomes" id="UP000187485"/>
    </source>
</evidence>
<organism evidence="3 4">
    <name type="scientific">Carboxydothermus pertinax</name>
    <dbReference type="NCBI Taxonomy" id="870242"/>
    <lineage>
        <taxon>Bacteria</taxon>
        <taxon>Bacillati</taxon>
        <taxon>Bacillota</taxon>
        <taxon>Clostridia</taxon>
        <taxon>Thermoanaerobacterales</taxon>
        <taxon>Thermoanaerobacteraceae</taxon>
        <taxon>Carboxydothermus</taxon>
    </lineage>
</organism>
<accession>A0A1L8CWC0</accession>
<dbReference type="Proteomes" id="UP000187485">
    <property type="component" value="Unassembled WGS sequence"/>
</dbReference>
<gene>
    <name evidence="3" type="ORF">cpu_16590</name>
</gene>
<name>A0A1L8CWC0_9THEO</name>
<evidence type="ECO:0000313" key="3">
    <source>
        <dbReference type="EMBL" id="GAV23149.1"/>
    </source>
</evidence>
<proteinExistence type="predicted"/>
<reference evidence="4" key="1">
    <citation type="submission" date="2016-12" db="EMBL/GenBank/DDBJ databases">
        <title>Draft Genome Sequences od Carboxydothermus pertinax and islandicus, Hydrogenogenic Carboxydotrophic Bacteria.</title>
        <authorList>
            <person name="Fukuyama Y."/>
            <person name="Ohmae K."/>
            <person name="Yoneda Y."/>
            <person name="Yoshida T."/>
            <person name="Sako Y."/>
        </authorList>
    </citation>
    <scope>NUCLEOTIDE SEQUENCE [LARGE SCALE GENOMIC DNA]</scope>
    <source>
        <strain evidence="4">Ug1</strain>
    </source>
</reference>
<feature type="domain" description="PPM-type phosphatase" evidence="2">
    <location>
        <begin position="3"/>
        <end position="73"/>
    </location>
</feature>
<protein>
    <submittedName>
        <fullName evidence="3">Serine/threonine protein phosphatase</fullName>
    </submittedName>
</protein>
<dbReference type="EMBL" id="BDJK01000031">
    <property type="protein sequence ID" value="GAV23149.1"/>
    <property type="molecule type" value="Genomic_DNA"/>
</dbReference>